<reference evidence="2" key="1">
    <citation type="submission" date="2014-01" db="EMBL/GenBank/DDBJ databases">
        <authorList>
            <person name="Brown-Elliot B."/>
            <person name="Wallace R."/>
            <person name="Lenaerts A."/>
            <person name="Ordway D."/>
            <person name="DeGroote M.A."/>
            <person name="Parker T."/>
            <person name="Sizemore C."/>
            <person name="Tallon L.J."/>
            <person name="Sadzewicz L.K."/>
            <person name="Sengamalay N."/>
            <person name="Fraser C.M."/>
            <person name="Hine E."/>
            <person name="Shefchek K.A."/>
            <person name="Das S.P."/>
            <person name="Tettelin H."/>
        </authorList>
    </citation>
    <scope>NUCLEOTIDE SEQUENCE [LARGE SCALE GENOMIC DNA]</scope>
    <source>
        <strain evidence="2">4042</strain>
    </source>
</reference>
<feature type="region of interest" description="Disordered" evidence="1">
    <location>
        <begin position="165"/>
        <end position="214"/>
    </location>
</feature>
<gene>
    <name evidence="2" type="ORF">I553_5882</name>
</gene>
<accession>X7ZYU5</accession>
<evidence type="ECO:0000256" key="1">
    <source>
        <dbReference type="SAM" id="MobiDB-lite"/>
    </source>
</evidence>
<dbReference type="AlphaFoldDB" id="X7ZYU5"/>
<feature type="compositionally biased region" description="Basic residues" evidence="1">
    <location>
        <begin position="113"/>
        <end position="122"/>
    </location>
</feature>
<name>X7ZYU5_MYCXE</name>
<organism evidence="2">
    <name type="scientific">Mycobacterium xenopi 4042</name>
    <dbReference type="NCBI Taxonomy" id="1299334"/>
    <lineage>
        <taxon>Bacteria</taxon>
        <taxon>Bacillati</taxon>
        <taxon>Actinomycetota</taxon>
        <taxon>Actinomycetes</taxon>
        <taxon>Mycobacteriales</taxon>
        <taxon>Mycobacteriaceae</taxon>
        <taxon>Mycobacterium</taxon>
    </lineage>
</organism>
<feature type="region of interest" description="Disordered" evidence="1">
    <location>
        <begin position="110"/>
        <end position="140"/>
    </location>
</feature>
<sequence>MRRLAQRLALAPGAVSTTPSPGGRQLTGVGPAIRGAAACGATADRCRRHVPVVAGTAPGTQDLAALTAARSRRRPSCSPTSWLPLAFLVSGGTARENDSAGSDVGCGVARRADRLRRRRRRAGTPAPASGQAGGALRQRRRLGEVTVRQLVRQACACAPIASWSARSGRRGGGSAGGVEHRHDGARARSTPTAPRGPGATGSVAALAAWPARTA</sequence>
<protein>
    <submittedName>
        <fullName evidence="2">Putative conjugative transfer protein TrbB</fullName>
    </submittedName>
</protein>
<dbReference type="EMBL" id="JAOB01000069">
    <property type="protein sequence ID" value="EUA23775.1"/>
    <property type="molecule type" value="Genomic_DNA"/>
</dbReference>
<evidence type="ECO:0000313" key="2">
    <source>
        <dbReference type="EMBL" id="EUA23775.1"/>
    </source>
</evidence>
<proteinExistence type="predicted"/>
<comment type="caution">
    <text evidence="2">The sequence shown here is derived from an EMBL/GenBank/DDBJ whole genome shotgun (WGS) entry which is preliminary data.</text>
</comment>